<proteinExistence type="predicted"/>
<feature type="transmembrane region" description="Helical" evidence="1">
    <location>
        <begin position="120"/>
        <end position="141"/>
    </location>
</feature>
<protein>
    <submittedName>
        <fullName evidence="3">Uncharacterized membrane protein</fullName>
    </submittedName>
</protein>
<dbReference type="AlphaFoldDB" id="A0A1G9FTS8"/>
<feature type="domain" description="DUF1616" evidence="2">
    <location>
        <begin position="23"/>
        <end position="325"/>
    </location>
</feature>
<keyword evidence="4" id="KW-1185">Reference proteome</keyword>
<feature type="transmembrane region" description="Helical" evidence="1">
    <location>
        <begin position="94"/>
        <end position="114"/>
    </location>
</feature>
<name>A0A1G9FTS8_9EURY</name>
<feature type="transmembrane region" description="Helical" evidence="1">
    <location>
        <begin position="21"/>
        <end position="38"/>
    </location>
</feature>
<sequence>MSHETSTQTGFGVVREYPVDLAVVSVAAVLAYGVATWFPEGSVLRLFVTFPLALFLPGYALISVLFPAGDRSARKTTSASIETRPRGIDVVERLGLSLAVSLAIVPALVIALPFTQWGLATGSIAAALVVATVVLAQLGAVRRLRTPKPERFIVSPLASVSRLRRDENAVATVSSVLLVLAIGLAVGALLIGFLAPVSTGGFSELALYSEDDNGDLVAGGIDGEIEPGESVPVTVSIDNQEGEETDYTVVVQEQVIEDGEVVERTELDELETTLDDGTTGTGELEITPTASEGETVRISVLMYEGDAPDEPTNDNADEDTFFWVTVE</sequence>
<keyword evidence="1" id="KW-0472">Membrane</keyword>
<keyword evidence="1" id="KW-1133">Transmembrane helix</keyword>
<dbReference type="Proteomes" id="UP000198882">
    <property type="component" value="Unassembled WGS sequence"/>
</dbReference>
<evidence type="ECO:0000313" key="3">
    <source>
        <dbReference type="EMBL" id="SDK91780.1"/>
    </source>
</evidence>
<feature type="transmembrane region" description="Helical" evidence="1">
    <location>
        <begin position="169"/>
        <end position="195"/>
    </location>
</feature>
<dbReference type="STRING" id="1095776.SAMN04515672_4282"/>
<feature type="transmembrane region" description="Helical" evidence="1">
    <location>
        <begin position="44"/>
        <end position="66"/>
    </location>
</feature>
<reference evidence="4" key="1">
    <citation type="submission" date="2016-10" db="EMBL/GenBank/DDBJ databases">
        <authorList>
            <person name="Varghese N."/>
            <person name="Submissions S."/>
        </authorList>
    </citation>
    <scope>NUCLEOTIDE SEQUENCE [LARGE SCALE GENOMIC DNA]</scope>
    <source>
        <strain evidence="4">B4,CECT 8067,JCM 17497</strain>
    </source>
</reference>
<dbReference type="InterPro" id="IPR011674">
    <property type="entry name" value="DUF1616"/>
</dbReference>
<dbReference type="OrthoDB" id="82282at2157"/>
<accession>A0A1G9FTS8</accession>
<organism evidence="3 4">
    <name type="scientific">Natronorubrum texcoconense</name>
    <dbReference type="NCBI Taxonomy" id="1095776"/>
    <lineage>
        <taxon>Archaea</taxon>
        <taxon>Methanobacteriati</taxon>
        <taxon>Methanobacteriota</taxon>
        <taxon>Stenosarchaea group</taxon>
        <taxon>Halobacteria</taxon>
        <taxon>Halobacteriales</taxon>
        <taxon>Natrialbaceae</taxon>
        <taxon>Natronorubrum</taxon>
    </lineage>
</organism>
<dbReference type="EMBL" id="FNFE01000008">
    <property type="protein sequence ID" value="SDK91780.1"/>
    <property type="molecule type" value="Genomic_DNA"/>
</dbReference>
<evidence type="ECO:0000259" key="2">
    <source>
        <dbReference type="Pfam" id="PF07760"/>
    </source>
</evidence>
<evidence type="ECO:0000313" key="4">
    <source>
        <dbReference type="Proteomes" id="UP000198882"/>
    </source>
</evidence>
<gene>
    <name evidence="3" type="ORF">SAMN04515672_4282</name>
</gene>
<dbReference type="RefSeq" id="WP_090311561.1">
    <property type="nucleotide sequence ID" value="NZ_FNFE01000008.1"/>
</dbReference>
<evidence type="ECO:0000256" key="1">
    <source>
        <dbReference type="SAM" id="Phobius"/>
    </source>
</evidence>
<keyword evidence="1" id="KW-0812">Transmembrane</keyword>
<dbReference type="Pfam" id="PF07760">
    <property type="entry name" value="DUF1616"/>
    <property type="match status" value="1"/>
</dbReference>